<dbReference type="HOGENOM" id="CLU_699739_0_0_10"/>
<keyword evidence="1" id="KW-0175">Coiled coil</keyword>
<keyword evidence="2" id="KW-1133">Transmembrane helix</keyword>
<sequence>MEKEALIALLAEDKIEALLDELDHLSRKNRALHQDWTSLSGRYHQLRSRELRGTAQADDLEVERNQIREALYVLIDRVYAPATVSSTGFGTFLTRWRWPLLVLGISLAAISIGMLPVRQAEFTATLKTSDLNFRLIEPWPTTFRFSANRLNLGPLQEVRGSGWQYTLEQLGQPIDLALDSGKLDIGPLFIPDSELLSLRCRANELSFVFGEHTSGEINLFQGDLNISPQGEVHSFGTGTQAGDLLQWQAEPSAQLTFQAAQNTPFRLPRMAIKAIEFIKKEGDEVNSALLGGKVEVVGHGPLMLEAGDFLELGDLTETDFDLRQIVDTLEINLRGKTNQLMNGAQKMYSRKPSLLEYFYQDKKIYFFGTVLVSLISLLWTLKGALGLGKDGMAK</sequence>
<evidence type="ECO:0000259" key="3">
    <source>
        <dbReference type="Pfam" id="PF19964"/>
    </source>
</evidence>
<dbReference type="STRING" id="760192.Halhy_0252"/>
<feature type="coiled-coil region" evidence="1">
    <location>
        <begin position="8"/>
        <end position="35"/>
    </location>
</feature>
<dbReference type="RefSeq" id="WP_013762728.1">
    <property type="nucleotide sequence ID" value="NC_015510.1"/>
</dbReference>
<evidence type="ECO:0000256" key="1">
    <source>
        <dbReference type="SAM" id="Coils"/>
    </source>
</evidence>
<evidence type="ECO:0000313" key="5">
    <source>
        <dbReference type="Proteomes" id="UP000008461"/>
    </source>
</evidence>
<reference key="2">
    <citation type="submission" date="2011-04" db="EMBL/GenBank/DDBJ databases">
        <title>Complete sequence of chromosome of Haliscomenobacter hydrossis DSM 1100.</title>
        <authorList>
            <consortium name="US DOE Joint Genome Institute (JGI-PGF)"/>
            <person name="Lucas S."/>
            <person name="Han J."/>
            <person name="Lapidus A."/>
            <person name="Bruce D."/>
            <person name="Goodwin L."/>
            <person name="Pitluck S."/>
            <person name="Peters L."/>
            <person name="Kyrpides N."/>
            <person name="Mavromatis K."/>
            <person name="Ivanova N."/>
            <person name="Ovchinnikova G."/>
            <person name="Pagani I."/>
            <person name="Daligault H."/>
            <person name="Detter J.C."/>
            <person name="Han C."/>
            <person name="Land M."/>
            <person name="Hauser L."/>
            <person name="Markowitz V."/>
            <person name="Cheng J.-F."/>
            <person name="Hugenholtz P."/>
            <person name="Woyke T."/>
            <person name="Wu D."/>
            <person name="Verbarg S."/>
            <person name="Frueling A."/>
            <person name="Brambilla E."/>
            <person name="Klenk H.-P."/>
            <person name="Eisen J.A."/>
        </authorList>
    </citation>
    <scope>NUCLEOTIDE SEQUENCE</scope>
    <source>
        <strain>DSM 1100</strain>
    </source>
</reference>
<keyword evidence="2" id="KW-0812">Transmembrane</keyword>
<organism evidence="4 5">
    <name type="scientific">Haliscomenobacter hydrossis (strain ATCC 27775 / DSM 1100 / LMG 10767 / O)</name>
    <dbReference type="NCBI Taxonomy" id="760192"/>
    <lineage>
        <taxon>Bacteria</taxon>
        <taxon>Pseudomonadati</taxon>
        <taxon>Bacteroidota</taxon>
        <taxon>Saprospiria</taxon>
        <taxon>Saprospirales</taxon>
        <taxon>Haliscomenobacteraceae</taxon>
        <taxon>Haliscomenobacter</taxon>
    </lineage>
</organism>
<dbReference type="AlphaFoldDB" id="F4KUY8"/>
<name>F4KUY8_HALH1</name>
<proteinExistence type="predicted"/>
<evidence type="ECO:0000313" key="4">
    <source>
        <dbReference type="EMBL" id="AEE48164.1"/>
    </source>
</evidence>
<keyword evidence="2" id="KW-0472">Membrane</keyword>
<dbReference type="InterPro" id="IPR045439">
    <property type="entry name" value="EAD11"/>
</dbReference>
<dbReference type="KEGG" id="hhy:Halhy_0252"/>
<accession>F4KUY8</accession>
<dbReference type="Proteomes" id="UP000008461">
    <property type="component" value="Chromosome"/>
</dbReference>
<keyword evidence="5" id="KW-1185">Reference proteome</keyword>
<gene>
    <name evidence="4" type="ordered locus">Halhy_0252</name>
</gene>
<evidence type="ECO:0000256" key="2">
    <source>
        <dbReference type="SAM" id="Phobius"/>
    </source>
</evidence>
<dbReference type="Pfam" id="PF19964">
    <property type="entry name" value="EAD11"/>
    <property type="match status" value="1"/>
</dbReference>
<protein>
    <recommendedName>
        <fullName evidence="3">Effector-associated domain-containing protein</fullName>
    </recommendedName>
</protein>
<feature type="transmembrane region" description="Helical" evidence="2">
    <location>
        <begin position="364"/>
        <end position="381"/>
    </location>
</feature>
<reference evidence="4 5" key="1">
    <citation type="journal article" date="2011" name="Stand. Genomic Sci.">
        <title>Complete genome sequence of Haliscomenobacter hydrossis type strain (O).</title>
        <authorList>
            <consortium name="US DOE Joint Genome Institute (JGI-PGF)"/>
            <person name="Daligault H."/>
            <person name="Lapidus A."/>
            <person name="Zeytun A."/>
            <person name="Nolan M."/>
            <person name="Lucas S."/>
            <person name="Del Rio T.G."/>
            <person name="Tice H."/>
            <person name="Cheng J.F."/>
            <person name="Tapia R."/>
            <person name="Han C."/>
            <person name="Goodwin L."/>
            <person name="Pitluck S."/>
            <person name="Liolios K."/>
            <person name="Pagani I."/>
            <person name="Ivanova N."/>
            <person name="Huntemann M."/>
            <person name="Mavromatis K."/>
            <person name="Mikhailova N."/>
            <person name="Pati A."/>
            <person name="Chen A."/>
            <person name="Palaniappan K."/>
            <person name="Land M."/>
            <person name="Hauser L."/>
            <person name="Brambilla E.M."/>
            <person name="Rohde M."/>
            <person name="Verbarg S."/>
            <person name="Goker M."/>
            <person name="Bristow J."/>
            <person name="Eisen J.A."/>
            <person name="Markowitz V."/>
            <person name="Hugenholtz P."/>
            <person name="Kyrpides N.C."/>
            <person name="Klenk H.P."/>
            <person name="Woyke T."/>
        </authorList>
    </citation>
    <scope>NUCLEOTIDE SEQUENCE [LARGE SCALE GENOMIC DNA]</scope>
    <source>
        <strain evidence="5">ATCC 27775 / DSM 1100 / LMG 10767 / O</strain>
    </source>
</reference>
<feature type="domain" description="Effector-associated" evidence="3">
    <location>
        <begin position="2"/>
        <end position="78"/>
    </location>
</feature>
<dbReference type="EMBL" id="CP002691">
    <property type="protein sequence ID" value="AEE48164.1"/>
    <property type="molecule type" value="Genomic_DNA"/>
</dbReference>